<dbReference type="SUPFAM" id="SSF57959">
    <property type="entry name" value="Leucine zipper domain"/>
    <property type="match status" value="1"/>
</dbReference>
<evidence type="ECO:0000259" key="4">
    <source>
        <dbReference type="PROSITE" id="PS50217"/>
    </source>
</evidence>
<evidence type="ECO:0000313" key="6">
    <source>
        <dbReference type="Proteomes" id="UP001237642"/>
    </source>
</evidence>
<dbReference type="GO" id="GO:0003677">
    <property type="term" value="F:DNA binding"/>
    <property type="evidence" value="ECO:0007669"/>
    <property type="project" value="UniProtKB-KW"/>
</dbReference>
<dbReference type="Proteomes" id="UP001237642">
    <property type="component" value="Unassembled WGS sequence"/>
</dbReference>
<reference evidence="5" key="2">
    <citation type="submission" date="2023-05" db="EMBL/GenBank/DDBJ databases">
        <authorList>
            <person name="Schelkunov M.I."/>
        </authorList>
    </citation>
    <scope>NUCLEOTIDE SEQUENCE</scope>
    <source>
        <strain evidence="5">Hsosn_3</strain>
        <tissue evidence="5">Leaf</tissue>
    </source>
</reference>
<evidence type="ECO:0000256" key="2">
    <source>
        <dbReference type="ARBA" id="ARBA00023125"/>
    </source>
</evidence>
<dbReference type="AlphaFoldDB" id="A0AAD8MXH5"/>
<dbReference type="GO" id="GO:0005634">
    <property type="term" value="C:nucleus"/>
    <property type="evidence" value="ECO:0007669"/>
    <property type="project" value="UniProtKB-SubCell"/>
</dbReference>
<feature type="domain" description="BZIP" evidence="4">
    <location>
        <begin position="251"/>
        <end position="296"/>
    </location>
</feature>
<sequence length="323" mass="36078">MGSHSGGAGRETREPKFDSLVRQNSLYNLTLDEVQNQLGNLGKPLSSMNLDEFLKSVWTVEANQGLGRVDYGVQNRPLASASSLSRKSSLTLSRDLSKKTVDEVWKDIQQGQKRPSTAVNACERNSTLGEMTLEDFLVKAGVVSEREKALGPVVGVNPIALPQQSVSLPAAWMNYQIPSTHQPTQQQLMPIVFMPGNPVHPQLSMSSDPILDSYSEAQMTISPNPLLGTHLDAQTPGRKRIASEGIVEKTVERRQKRMIKNRESAARSRARKQAYTHELENKVQWLEEENEILKTQKEADKLLPYVPFPEPKYQLRRTSSASF</sequence>
<protein>
    <submittedName>
        <fullName evidence="5">ABSCISIC ACID-INSENSITIVE 5-like protein 2</fullName>
    </submittedName>
</protein>
<accession>A0AAD8MXH5</accession>
<dbReference type="PANTHER" id="PTHR22952:SF385">
    <property type="entry name" value="ABSCISIC ACID-INSENSITIVE 5-LIKE PROTEIN 2"/>
    <property type="match status" value="1"/>
</dbReference>
<evidence type="ECO:0000313" key="5">
    <source>
        <dbReference type="EMBL" id="KAK1393615.1"/>
    </source>
</evidence>
<dbReference type="Pfam" id="PF00170">
    <property type="entry name" value="bZIP_1"/>
    <property type="match status" value="1"/>
</dbReference>
<dbReference type="PROSITE" id="PS00036">
    <property type="entry name" value="BZIP_BASIC"/>
    <property type="match status" value="1"/>
</dbReference>
<dbReference type="Gene3D" id="1.20.5.170">
    <property type="match status" value="1"/>
</dbReference>
<dbReference type="InterPro" id="IPR004827">
    <property type="entry name" value="bZIP"/>
</dbReference>
<keyword evidence="6" id="KW-1185">Reference proteome</keyword>
<name>A0AAD8MXH5_9APIA</name>
<comment type="caution">
    <text evidence="5">The sequence shown here is derived from an EMBL/GenBank/DDBJ whole genome shotgun (WGS) entry which is preliminary data.</text>
</comment>
<dbReference type="GO" id="GO:0003700">
    <property type="term" value="F:DNA-binding transcription factor activity"/>
    <property type="evidence" value="ECO:0007669"/>
    <property type="project" value="InterPro"/>
</dbReference>
<comment type="subcellular location">
    <subcellularLocation>
        <location evidence="1">Nucleus</location>
    </subcellularLocation>
</comment>
<dbReference type="PROSITE" id="PS50217">
    <property type="entry name" value="BZIP"/>
    <property type="match status" value="1"/>
</dbReference>
<gene>
    <name evidence="5" type="ORF">POM88_012671</name>
</gene>
<keyword evidence="2" id="KW-0238">DNA-binding</keyword>
<reference evidence="5" key="1">
    <citation type="submission" date="2023-02" db="EMBL/GenBank/DDBJ databases">
        <title>Genome of toxic invasive species Heracleum sosnowskyi carries increased number of genes despite the absence of recent whole-genome duplications.</title>
        <authorList>
            <person name="Schelkunov M."/>
            <person name="Shtratnikova V."/>
            <person name="Makarenko M."/>
            <person name="Klepikova A."/>
            <person name="Omelchenko D."/>
            <person name="Novikova G."/>
            <person name="Obukhova E."/>
            <person name="Bogdanov V."/>
            <person name="Penin A."/>
            <person name="Logacheva M."/>
        </authorList>
    </citation>
    <scope>NUCLEOTIDE SEQUENCE</scope>
    <source>
        <strain evidence="5">Hsosn_3</strain>
        <tissue evidence="5">Leaf</tissue>
    </source>
</reference>
<dbReference type="InterPro" id="IPR043452">
    <property type="entry name" value="BZIP46-like"/>
</dbReference>
<dbReference type="PANTHER" id="PTHR22952">
    <property type="entry name" value="CAMP-RESPONSE ELEMENT BINDING PROTEIN-RELATED"/>
    <property type="match status" value="1"/>
</dbReference>
<dbReference type="GO" id="GO:0045893">
    <property type="term" value="P:positive regulation of DNA-templated transcription"/>
    <property type="evidence" value="ECO:0007669"/>
    <property type="project" value="InterPro"/>
</dbReference>
<dbReference type="SMART" id="SM00338">
    <property type="entry name" value="BRLZ"/>
    <property type="match status" value="1"/>
</dbReference>
<dbReference type="FunFam" id="1.20.5.170:FF:000036">
    <property type="entry name" value="ABSCISIC ACID-INSENSITIVE 5-like protein 2"/>
    <property type="match status" value="1"/>
</dbReference>
<evidence type="ECO:0000256" key="3">
    <source>
        <dbReference type="ARBA" id="ARBA00023242"/>
    </source>
</evidence>
<dbReference type="InterPro" id="IPR046347">
    <property type="entry name" value="bZIP_sf"/>
</dbReference>
<keyword evidence="3" id="KW-0539">Nucleus</keyword>
<dbReference type="EMBL" id="JAUIZM010000003">
    <property type="protein sequence ID" value="KAK1393615.1"/>
    <property type="molecule type" value="Genomic_DNA"/>
</dbReference>
<proteinExistence type="predicted"/>
<dbReference type="CDD" id="cd14707">
    <property type="entry name" value="bZIP_plant_BZIP46"/>
    <property type="match status" value="1"/>
</dbReference>
<organism evidence="5 6">
    <name type="scientific">Heracleum sosnowskyi</name>
    <dbReference type="NCBI Taxonomy" id="360622"/>
    <lineage>
        <taxon>Eukaryota</taxon>
        <taxon>Viridiplantae</taxon>
        <taxon>Streptophyta</taxon>
        <taxon>Embryophyta</taxon>
        <taxon>Tracheophyta</taxon>
        <taxon>Spermatophyta</taxon>
        <taxon>Magnoliopsida</taxon>
        <taxon>eudicotyledons</taxon>
        <taxon>Gunneridae</taxon>
        <taxon>Pentapetalae</taxon>
        <taxon>asterids</taxon>
        <taxon>campanulids</taxon>
        <taxon>Apiales</taxon>
        <taxon>Apiaceae</taxon>
        <taxon>Apioideae</taxon>
        <taxon>apioid superclade</taxon>
        <taxon>Tordylieae</taxon>
        <taxon>Tordyliinae</taxon>
        <taxon>Heracleum</taxon>
    </lineage>
</organism>
<evidence type="ECO:0000256" key="1">
    <source>
        <dbReference type="ARBA" id="ARBA00004123"/>
    </source>
</evidence>